<dbReference type="EMBL" id="LGRV01000005">
    <property type="protein sequence ID" value="KOS66888.1"/>
    <property type="molecule type" value="Genomic_DNA"/>
</dbReference>
<comment type="caution">
    <text evidence="2">The sequence shown here is derived from an EMBL/GenBank/DDBJ whole genome shotgun (WGS) entry which is preliminary data.</text>
</comment>
<keyword evidence="1" id="KW-0812">Transmembrane</keyword>
<sequence>MLKDEFQQEEQLKIHLDKYEVQIPELSYQLKRSRWQRFIQYLASPTKDPLEPICTSSVGFTSLKVVPIVCGIFITIVQILIQLP</sequence>
<evidence type="ECO:0000313" key="2">
    <source>
        <dbReference type="EMBL" id="KOS66888.1"/>
    </source>
</evidence>
<keyword evidence="1" id="KW-1133">Transmembrane helix</keyword>
<evidence type="ECO:0000256" key="1">
    <source>
        <dbReference type="SAM" id="Phobius"/>
    </source>
</evidence>
<evidence type="ECO:0000313" key="3">
    <source>
        <dbReference type="Proteomes" id="UP000050668"/>
    </source>
</evidence>
<name>A0ABR5JXY2_9BACI</name>
<protein>
    <submittedName>
        <fullName evidence="2">Uncharacterized protein</fullName>
    </submittedName>
</protein>
<keyword evidence="3" id="KW-1185">Reference proteome</keyword>
<dbReference type="RefSeq" id="WP_053584843.1">
    <property type="nucleotide sequence ID" value="NZ_LGRV01000005.1"/>
</dbReference>
<reference evidence="3" key="1">
    <citation type="submission" date="2015-07" db="EMBL/GenBank/DDBJ databases">
        <title>Fjat-14205 dsm 2895.</title>
        <authorList>
            <person name="Liu B."/>
            <person name="Wang J."/>
            <person name="Zhu Y."/>
            <person name="Liu G."/>
            <person name="Chen Q."/>
            <person name="Chen Z."/>
            <person name="Lan J."/>
            <person name="Che J."/>
            <person name="Ge C."/>
            <person name="Shi H."/>
            <person name="Pan Z."/>
            <person name="Liu X."/>
        </authorList>
    </citation>
    <scope>NUCLEOTIDE SEQUENCE [LARGE SCALE GENOMIC DNA]</scope>
    <source>
        <strain evidence="3">DSM 25560</strain>
    </source>
</reference>
<accession>A0ABR5JXY2</accession>
<proteinExistence type="predicted"/>
<keyword evidence="1" id="KW-0472">Membrane</keyword>
<feature type="transmembrane region" description="Helical" evidence="1">
    <location>
        <begin position="65"/>
        <end position="83"/>
    </location>
</feature>
<dbReference type="Proteomes" id="UP000050668">
    <property type="component" value="Unassembled WGS sequence"/>
</dbReference>
<organism evidence="2 3">
    <name type="scientific">Lysinibacillus contaminans</name>
    <dbReference type="NCBI Taxonomy" id="1293441"/>
    <lineage>
        <taxon>Bacteria</taxon>
        <taxon>Bacillati</taxon>
        <taxon>Bacillota</taxon>
        <taxon>Bacilli</taxon>
        <taxon>Bacillales</taxon>
        <taxon>Bacillaceae</taxon>
        <taxon>Lysinibacillus</taxon>
    </lineage>
</organism>
<gene>
    <name evidence="2" type="ORF">AEA09_15390</name>
</gene>